<dbReference type="SUPFAM" id="SSF56112">
    <property type="entry name" value="Protein kinase-like (PK-like)"/>
    <property type="match status" value="2"/>
</dbReference>
<feature type="compositionally biased region" description="Pro residues" evidence="1">
    <location>
        <begin position="539"/>
        <end position="557"/>
    </location>
</feature>
<gene>
    <name evidence="2" type="ORF">Acr_02g0006810</name>
</gene>
<keyword evidence="3" id="KW-1185">Reference proteome</keyword>
<feature type="region of interest" description="Disordered" evidence="1">
    <location>
        <begin position="1"/>
        <end position="118"/>
    </location>
</feature>
<dbReference type="Gene3D" id="3.30.200.20">
    <property type="entry name" value="Phosphorylase Kinase, domain 1"/>
    <property type="match status" value="1"/>
</dbReference>
<name>A0A7J0E7H9_9ERIC</name>
<keyword evidence="2" id="KW-0418">Kinase</keyword>
<accession>A0A7J0E7H9</accession>
<dbReference type="EMBL" id="BJWL01000002">
    <property type="protein sequence ID" value="GFY82441.1"/>
    <property type="molecule type" value="Genomic_DNA"/>
</dbReference>
<dbReference type="Proteomes" id="UP000585474">
    <property type="component" value="Unassembled WGS sequence"/>
</dbReference>
<keyword evidence="2" id="KW-0808">Transferase</keyword>
<protein>
    <submittedName>
        <fullName evidence="2">Protein kinase superfamily protein</fullName>
    </submittedName>
</protein>
<dbReference type="AlphaFoldDB" id="A0A7J0E7H9"/>
<reference evidence="2 3" key="1">
    <citation type="submission" date="2019-07" db="EMBL/GenBank/DDBJ databases">
        <title>De Novo Assembly of kiwifruit Actinidia rufa.</title>
        <authorList>
            <person name="Sugita-Konishi S."/>
            <person name="Sato K."/>
            <person name="Mori E."/>
            <person name="Abe Y."/>
            <person name="Kisaki G."/>
            <person name="Hamano K."/>
            <person name="Suezawa K."/>
            <person name="Otani M."/>
            <person name="Fukuda T."/>
            <person name="Manabe T."/>
            <person name="Gomi K."/>
            <person name="Tabuchi M."/>
            <person name="Akimitsu K."/>
            <person name="Kataoka I."/>
        </authorList>
    </citation>
    <scope>NUCLEOTIDE SEQUENCE [LARGE SCALE GENOMIC DNA]</scope>
    <source>
        <strain evidence="3">cv. Fuchu</strain>
    </source>
</reference>
<sequence>MGCFTVLKNKKKKSEQATYLRRVNPQENSPTTLPEPHTRTQALQSAPPSFRTRVKPVQPINKVKNNRTRALSAPSSLIEAEQDALSSVDCDEQEESKSRIGPMKEHRSPSPQPLPLPSPQIHNAVVLKTMGSFKSVTSSGPINASGPLPLPPSGTLRNFSYEEIAAACQNFCPERCMSEGLSSVIYRASFGDDTSGSKKLNATVTRLHPSTQGLREFVNEVNTLASLQHPNLCKLIGFHAREGLTFLHEEGPFQAMFNEFSTANIQIDKDFSAKLSGYGCITHIPETEISKSSVESIIRDANSASHIERYSSNCLSQNRFPESRLPPNNISLRGPKCAIFASKIRTESSLKIATDIKERIALLNKLVGYGLTYQNGEGILPFLCIGHWQIFRWRHWREGCSPPRAMFGVLELCFLNCSQARKNLDSRHRKEEKNLVKWSRPFLADDCRLSLIMDPQLKGRFALKAARKVADIAQRCLQTDPSERPTMRTVVEHLKTVQDMKYSCRYPLQEPRAIGGKHMARSSSLNGIVTPAPTSNFSPSPPTTRPYISPRPLPLPMSLPTQTCSSILSLDGVDHQESQKSSSSRRASVEGF</sequence>
<feature type="region of interest" description="Disordered" evidence="1">
    <location>
        <begin position="524"/>
        <end position="592"/>
    </location>
</feature>
<dbReference type="InterPro" id="IPR050823">
    <property type="entry name" value="Plant_Ser_Thr_Prot_Kinase"/>
</dbReference>
<dbReference type="OrthoDB" id="1915767at2759"/>
<evidence type="ECO:0000256" key="1">
    <source>
        <dbReference type="SAM" id="MobiDB-lite"/>
    </source>
</evidence>
<evidence type="ECO:0000313" key="3">
    <source>
        <dbReference type="Proteomes" id="UP000585474"/>
    </source>
</evidence>
<dbReference type="GO" id="GO:0016301">
    <property type="term" value="F:kinase activity"/>
    <property type="evidence" value="ECO:0007669"/>
    <property type="project" value="UniProtKB-KW"/>
</dbReference>
<feature type="compositionally biased region" description="Basic and acidic residues" evidence="1">
    <location>
        <begin position="95"/>
        <end position="108"/>
    </location>
</feature>
<dbReference type="PANTHER" id="PTHR45621">
    <property type="entry name" value="OS01G0588500 PROTEIN-RELATED"/>
    <property type="match status" value="1"/>
</dbReference>
<proteinExistence type="predicted"/>
<dbReference type="InterPro" id="IPR011009">
    <property type="entry name" value="Kinase-like_dom_sf"/>
</dbReference>
<evidence type="ECO:0000313" key="2">
    <source>
        <dbReference type="EMBL" id="GFY82441.1"/>
    </source>
</evidence>
<organism evidence="2 3">
    <name type="scientific">Actinidia rufa</name>
    <dbReference type="NCBI Taxonomy" id="165716"/>
    <lineage>
        <taxon>Eukaryota</taxon>
        <taxon>Viridiplantae</taxon>
        <taxon>Streptophyta</taxon>
        <taxon>Embryophyta</taxon>
        <taxon>Tracheophyta</taxon>
        <taxon>Spermatophyta</taxon>
        <taxon>Magnoliopsida</taxon>
        <taxon>eudicotyledons</taxon>
        <taxon>Gunneridae</taxon>
        <taxon>Pentapetalae</taxon>
        <taxon>asterids</taxon>
        <taxon>Ericales</taxon>
        <taxon>Actinidiaceae</taxon>
        <taxon>Actinidia</taxon>
    </lineage>
</organism>
<comment type="caution">
    <text evidence="2">The sequence shown here is derived from an EMBL/GenBank/DDBJ whole genome shotgun (WGS) entry which is preliminary data.</text>
</comment>
<dbReference type="Gene3D" id="1.10.510.10">
    <property type="entry name" value="Transferase(Phosphotransferase) domain 1"/>
    <property type="match status" value="1"/>
</dbReference>